<keyword evidence="2" id="KW-1185">Reference proteome</keyword>
<proteinExistence type="predicted"/>
<dbReference type="EMBL" id="ADLS01000017">
    <property type="protein sequence ID" value="EGX70630.1"/>
    <property type="molecule type" value="Genomic_DNA"/>
</dbReference>
<dbReference type="STRING" id="742742.HMPREF9452_01316"/>
<dbReference type="Proteomes" id="UP000004830">
    <property type="component" value="Unassembled WGS sequence"/>
</dbReference>
<organism evidence="1 2">
    <name type="scientific">Collinsella tanakaei YIT 12063</name>
    <dbReference type="NCBI Taxonomy" id="742742"/>
    <lineage>
        <taxon>Bacteria</taxon>
        <taxon>Bacillati</taxon>
        <taxon>Actinomycetota</taxon>
        <taxon>Coriobacteriia</taxon>
        <taxon>Coriobacteriales</taxon>
        <taxon>Coriobacteriaceae</taxon>
        <taxon>Collinsella</taxon>
    </lineage>
</organism>
<dbReference type="PROSITE" id="PS51257">
    <property type="entry name" value="PROKAR_LIPOPROTEIN"/>
    <property type="match status" value="1"/>
</dbReference>
<dbReference type="GeneID" id="62759987"/>
<comment type="caution">
    <text evidence="1">The sequence shown here is derived from an EMBL/GenBank/DDBJ whole genome shotgun (WGS) entry which is preliminary data.</text>
</comment>
<reference evidence="1 2" key="1">
    <citation type="submission" date="2011-06" db="EMBL/GenBank/DDBJ databases">
        <title>The Genome Sequence of Collinsella tanakaei YIT 12063.</title>
        <authorList>
            <consortium name="The Broad Institute Genome Sequencing Platform"/>
            <person name="Earl A."/>
            <person name="Ward D."/>
            <person name="Feldgarden M."/>
            <person name="Gevers D."/>
            <person name="Morotomi M."/>
            <person name="Young S.K."/>
            <person name="Zeng Q."/>
            <person name="Gargeya S."/>
            <person name="Fitzgerald M."/>
            <person name="Haas B."/>
            <person name="Abouelleil A."/>
            <person name="Alvarado L."/>
            <person name="Arachchi H.M."/>
            <person name="Berlin A."/>
            <person name="Brown A."/>
            <person name="Chapman S.B."/>
            <person name="Chen Z."/>
            <person name="Dunbar C."/>
            <person name="Freedman E."/>
            <person name="Gearin G."/>
            <person name="Gellesch M."/>
            <person name="Goldberg J."/>
            <person name="Griggs A."/>
            <person name="Gujja S."/>
            <person name="Heiman D."/>
            <person name="Howarth C."/>
            <person name="Larson L."/>
            <person name="Lui A."/>
            <person name="MacDonald P.J.P."/>
            <person name="Mehta T."/>
            <person name="Montmayeur A."/>
            <person name="Murphy C."/>
            <person name="Neiman D."/>
            <person name="Pearson M."/>
            <person name="Priest M."/>
            <person name="Roberts A."/>
            <person name="Saif S."/>
            <person name="Shea T."/>
            <person name="Shenoy N."/>
            <person name="Sisk P."/>
            <person name="Stolte C."/>
            <person name="Sykes S."/>
            <person name="Wortman J."/>
            <person name="Nusbaum C."/>
            <person name="Birren B."/>
        </authorList>
    </citation>
    <scope>NUCLEOTIDE SEQUENCE [LARGE SCALE GENOMIC DNA]</scope>
    <source>
        <strain evidence="1 2">YIT 12063</strain>
    </source>
</reference>
<dbReference type="AlphaFoldDB" id="G1WJ03"/>
<gene>
    <name evidence="1" type="ORF">HMPREF9452_01316</name>
</gene>
<name>G1WJ03_9ACTN</name>
<protein>
    <recommendedName>
        <fullName evidence="3">Lipoprotein</fullName>
    </recommendedName>
</protein>
<dbReference type="PATRIC" id="fig|742742.3.peg.1284"/>
<evidence type="ECO:0000313" key="1">
    <source>
        <dbReference type="EMBL" id="EGX70630.1"/>
    </source>
</evidence>
<sequence length="50" mass="5436">MRFVLHAGVVLALVAACASSYCGDVRGACYMMLNACFIQLLLIEDQVARK</sequence>
<dbReference type="HOGENOM" id="CLU_3116758_0_0_11"/>
<evidence type="ECO:0000313" key="2">
    <source>
        <dbReference type="Proteomes" id="UP000004830"/>
    </source>
</evidence>
<dbReference type="RefSeq" id="WP_009141351.1">
    <property type="nucleotide sequence ID" value="NZ_JH126469.1"/>
</dbReference>
<evidence type="ECO:0008006" key="3">
    <source>
        <dbReference type="Google" id="ProtNLM"/>
    </source>
</evidence>
<accession>G1WJ03</accession>